<sequence>MCNALNTIITTVSIAGELERKKLLNAKIGELSKNQIKYKVNCLVECGSIEKVNGSNKSGVVYRATGKAHSAPCLACLKPVGVWTLSSDGRCGFCVQLNKSINHDEPITHPAEQLKHLLPIGYVWQLINRKQKELNP</sequence>
<reference evidence="1 2" key="1">
    <citation type="submission" date="2019-02" db="EMBL/GenBank/DDBJ databases">
        <title>Genome sequences of Aliivibrio finisterrensis strains from farmed Atlantic salmon.</title>
        <authorList>
            <person name="Bowman J.P."/>
        </authorList>
    </citation>
    <scope>NUCLEOTIDE SEQUENCE [LARGE SCALE GENOMIC DNA]</scope>
    <source>
        <strain evidence="1 2">A32</strain>
    </source>
</reference>
<dbReference type="GeneID" id="56277095"/>
<evidence type="ECO:0000313" key="2">
    <source>
        <dbReference type="Proteomes" id="UP000293465"/>
    </source>
</evidence>
<comment type="caution">
    <text evidence="1">The sequence shown here is derived from an EMBL/GenBank/DDBJ whole genome shotgun (WGS) entry which is preliminary data.</text>
</comment>
<organism evidence="1 2">
    <name type="scientific">Aliivibrio finisterrensis</name>
    <dbReference type="NCBI Taxonomy" id="511998"/>
    <lineage>
        <taxon>Bacteria</taxon>
        <taxon>Pseudomonadati</taxon>
        <taxon>Pseudomonadota</taxon>
        <taxon>Gammaproteobacteria</taxon>
        <taxon>Vibrionales</taxon>
        <taxon>Vibrionaceae</taxon>
        <taxon>Aliivibrio</taxon>
    </lineage>
</organism>
<evidence type="ECO:0000313" key="1">
    <source>
        <dbReference type="EMBL" id="RYU41311.1"/>
    </source>
</evidence>
<accession>A0A4Q5K6G5</accession>
<gene>
    <name evidence="1" type="ORF">ERW49_18705</name>
</gene>
<dbReference type="RefSeq" id="WP_130088375.1">
    <property type="nucleotide sequence ID" value="NZ_SEZJ01000030.1"/>
</dbReference>
<dbReference type="AlphaFoldDB" id="A0A4Q5K6G5"/>
<proteinExistence type="predicted"/>
<dbReference type="EMBL" id="SEZJ01000030">
    <property type="protein sequence ID" value="RYU41311.1"/>
    <property type="molecule type" value="Genomic_DNA"/>
</dbReference>
<dbReference type="Proteomes" id="UP000293465">
    <property type="component" value="Unassembled WGS sequence"/>
</dbReference>
<protein>
    <submittedName>
        <fullName evidence="1">Uncharacterized protein</fullName>
    </submittedName>
</protein>
<name>A0A4Q5K6G5_9GAMM</name>